<evidence type="ECO:0000313" key="2">
    <source>
        <dbReference type="Proteomes" id="UP000017246"/>
    </source>
</evidence>
<dbReference type="AlphaFoldDB" id="A0A0S4MK24"/>
<name>A0A0S4MK24_ECHMU</name>
<proteinExistence type="predicted"/>
<accession>A0A0S4MK24</accession>
<reference evidence="1" key="2">
    <citation type="submission" date="2015-11" db="EMBL/GenBank/DDBJ databases">
        <authorList>
            <person name="Zhang Y."/>
            <person name="Guo Z."/>
        </authorList>
    </citation>
    <scope>NUCLEOTIDE SEQUENCE</scope>
</reference>
<dbReference type="Proteomes" id="UP000017246">
    <property type="component" value="Unassembled WGS sequence"/>
</dbReference>
<keyword evidence="1" id="KW-0808">Transferase</keyword>
<evidence type="ECO:0000313" key="1">
    <source>
        <dbReference type="EMBL" id="CUT98742.1"/>
    </source>
</evidence>
<organism evidence="1 2">
    <name type="scientific">Echinococcus multilocularis</name>
    <name type="common">Fox tapeworm</name>
    <dbReference type="NCBI Taxonomy" id="6211"/>
    <lineage>
        <taxon>Eukaryota</taxon>
        <taxon>Metazoa</taxon>
        <taxon>Spiralia</taxon>
        <taxon>Lophotrochozoa</taxon>
        <taxon>Platyhelminthes</taxon>
        <taxon>Cestoda</taxon>
        <taxon>Eucestoda</taxon>
        <taxon>Cyclophyllidea</taxon>
        <taxon>Taeniidae</taxon>
        <taxon>Echinococcus</taxon>
    </lineage>
</organism>
<keyword evidence="2" id="KW-1185">Reference proteome</keyword>
<keyword evidence="1" id="KW-0418">Kinase</keyword>
<dbReference type="EMBL" id="LN902844">
    <property type="protein sequence ID" value="CUT98742.1"/>
    <property type="molecule type" value="Genomic_DNA"/>
</dbReference>
<dbReference type="GO" id="GO:0016301">
    <property type="term" value="F:kinase activity"/>
    <property type="evidence" value="ECO:0007669"/>
    <property type="project" value="UniProtKB-KW"/>
</dbReference>
<sequence>MHYDHGTSFRFKHSYLSILAFGTPFQSIPPFMEPGKLPNIPSNTSTVHSSWLCSQFILFNRKFQKAYICQNLEPYCSVPGLPGDERRQY</sequence>
<protein>
    <submittedName>
        <fullName evidence="1">Ribose-phosphate pyrophosphokinase,related</fullName>
    </submittedName>
</protein>
<reference evidence="1" key="1">
    <citation type="journal article" date="2013" name="Nature">
        <title>The genomes of four tapeworm species reveal adaptations to parasitism.</title>
        <authorList>
            <person name="Tsai I.J."/>
            <person name="Zarowiecki M."/>
            <person name="Holroyd N."/>
            <person name="Garciarrubio A."/>
            <person name="Sanchez-Flores A."/>
            <person name="Brooks K.L."/>
            <person name="Tracey A."/>
            <person name="Bobes R.J."/>
            <person name="Fragoso G."/>
            <person name="Sciutto E."/>
            <person name="Aslett M."/>
            <person name="Beasley H."/>
            <person name="Bennett H.M."/>
            <person name="Cai J."/>
            <person name="Camicia F."/>
            <person name="Clark R."/>
            <person name="Cucher M."/>
            <person name="De Silva N."/>
            <person name="Day T.A."/>
            <person name="Deplazes P."/>
            <person name="Estrada K."/>
            <person name="Fernandez C."/>
            <person name="Holland P.W."/>
            <person name="Hou J."/>
            <person name="Hu S."/>
            <person name="Huckvale T."/>
            <person name="Hung S.S."/>
            <person name="Kamenetzky L."/>
            <person name="Keane J.A."/>
            <person name="Kiss F."/>
            <person name="Koziol U."/>
            <person name="Lambert O."/>
            <person name="Liu K."/>
            <person name="Luo X."/>
            <person name="Luo Y."/>
            <person name="Macchiaroli N."/>
            <person name="Nichol S."/>
            <person name="Paps J."/>
            <person name="Parkinson J."/>
            <person name="Pouchkina-Stantcheva N."/>
            <person name="Riddiford N."/>
            <person name="Rosenzvit M."/>
            <person name="Salinas G."/>
            <person name="Wasmuth J.D."/>
            <person name="Zamanian M."/>
            <person name="Zheng Y."/>
            <person name="Cai X."/>
            <person name="Soberon X."/>
            <person name="Olson P.D."/>
            <person name="Laclette J.P."/>
            <person name="Brehm K."/>
            <person name="Berriman M."/>
            <person name="Garciarrubio A."/>
            <person name="Bobes R.J."/>
            <person name="Fragoso G."/>
            <person name="Sanchez-Flores A."/>
            <person name="Estrada K."/>
            <person name="Cevallos M.A."/>
            <person name="Morett E."/>
            <person name="Gonzalez V."/>
            <person name="Portillo T."/>
            <person name="Ochoa-Leyva A."/>
            <person name="Jose M.V."/>
            <person name="Sciutto E."/>
            <person name="Landa A."/>
            <person name="Jimenez L."/>
            <person name="Valdes V."/>
            <person name="Carrero J.C."/>
            <person name="Larralde C."/>
            <person name="Morales-Montor J."/>
            <person name="Limon-Lason J."/>
            <person name="Soberon X."/>
            <person name="Laclette J.P."/>
        </authorList>
    </citation>
    <scope>NUCLEOTIDE SEQUENCE [LARGE SCALE GENOMIC DNA]</scope>
</reference>